<organism evidence="3 4">
    <name type="scientific">Candidatus Sediminicultor quintus</name>
    <dbReference type="NCBI Taxonomy" id="1797291"/>
    <lineage>
        <taxon>Bacteria</taxon>
        <taxon>Pseudomonadati</taxon>
        <taxon>Atribacterota</taxon>
        <taxon>Candidatus Phoenicimicrobiia</taxon>
        <taxon>Candidatus Pheonicimicrobiales</taxon>
        <taxon>Candidatus Phoenicimicrobiaceae</taxon>
        <taxon>Candidatus Sediminicultor</taxon>
    </lineage>
</organism>
<dbReference type="SMART" id="SM00267">
    <property type="entry name" value="GGDEF"/>
    <property type="match status" value="1"/>
</dbReference>
<dbReference type="GO" id="GO:0003824">
    <property type="term" value="F:catalytic activity"/>
    <property type="evidence" value="ECO:0007669"/>
    <property type="project" value="UniProtKB-ARBA"/>
</dbReference>
<dbReference type="NCBIfam" id="TIGR00229">
    <property type="entry name" value="sensory_box"/>
    <property type="match status" value="1"/>
</dbReference>
<dbReference type="InterPro" id="IPR029016">
    <property type="entry name" value="GAF-like_dom_sf"/>
</dbReference>
<dbReference type="Gene3D" id="3.30.450.40">
    <property type="match status" value="1"/>
</dbReference>
<evidence type="ECO:0000259" key="2">
    <source>
        <dbReference type="PROSITE" id="PS50887"/>
    </source>
</evidence>
<dbReference type="SMART" id="SM00091">
    <property type="entry name" value="PAS"/>
    <property type="match status" value="1"/>
</dbReference>
<dbReference type="SUPFAM" id="SSF55781">
    <property type="entry name" value="GAF domain-like"/>
    <property type="match status" value="1"/>
</dbReference>
<dbReference type="PROSITE" id="PS50112">
    <property type="entry name" value="PAS"/>
    <property type="match status" value="1"/>
</dbReference>
<dbReference type="InterPro" id="IPR035965">
    <property type="entry name" value="PAS-like_dom_sf"/>
</dbReference>
<evidence type="ECO:0008006" key="5">
    <source>
        <dbReference type="Google" id="ProtNLM"/>
    </source>
</evidence>
<dbReference type="CDD" id="cd01949">
    <property type="entry name" value="GGDEF"/>
    <property type="match status" value="1"/>
</dbReference>
<dbReference type="Pfam" id="PF13185">
    <property type="entry name" value="GAF_2"/>
    <property type="match status" value="1"/>
</dbReference>
<evidence type="ECO:0000313" key="4">
    <source>
        <dbReference type="Proteomes" id="UP000177701"/>
    </source>
</evidence>
<dbReference type="PANTHER" id="PTHR46663:SF2">
    <property type="entry name" value="GGDEF DOMAIN-CONTAINING PROTEIN"/>
    <property type="match status" value="1"/>
</dbReference>
<dbReference type="InterPro" id="IPR052163">
    <property type="entry name" value="DGC-Regulatory_Protein"/>
</dbReference>
<dbReference type="NCBIfam" id="TIGR00254">
    <property type="entry name" value="GGDEF"/>
    <property type="match status" value="1"/>
</dbReference>
<dbReference type="Pfam" id="PF00990">
    <property type="entry name" value="GGDEF"/>
    <property type="match status" value="1"/>
</dbReference>
<accession>A0A1F5A5Y7</accession>
<feature type="domain" description="GGDEF" evidence="2">
    <location>
        <begin position="394"/>
        <end position="528"/>
    </location>
</feature>
<dbReference type="STRING" id="1797291.A2V47_07100"/>
<dbReference type="PROSITE" id="PS50887">
    <property type="entry name" value="GGDEF"/>
    <property type="match status" value="1"/>
</dbReference>
<sequence length="531" mass="61927">MWYKYINTFKRKKKRDGLMRRKRKGSGYLNKLVNKFRRLKTEPNSSSNRNSKTDLRLIPIFSNTYKFKKKEQALQRSRQEFIGLFKNSPKALSYTDMDGIILEVNKQFEELFGYELEEMRGKHIEKVLTNCRTQILGSDRVFKDLELIAREKNNKLMSVSVTVTLNRVNEQTIGKIFLLSDITNRKANETVNNVLYNISRAANSDISLTQLYPVIREELSTIIDTTNFYIALFDKEKNKLYFSYYADETGEKDKDILISKYSDSDSIFNYIFKTGESLLLNYNKYKGMISRGDFNSHDVITNKQVWLGVPLKIESKIIGSMILQSYTDPNLYSKEDIKLMEFVSQQIATAIERKQAEEKLKFLSLYDPLTKLPNRVLFYDRMRQEIAYAKREQKKFALMFLDLDDFKKVNDEFGHDIGDQLLQGVAKKFNKLLREADTICRLGGDEFIILLPRLRQPRENAEDVARKILHSLGEPFLIKDNQIYVNTSIGIALYPDEGEKEEDLIKSADKAMYTAKKEGPNNFHWAGFKLT</sequence>
<dbReference type="Gene3D" id="3.30.70.270">
    <property type="match status" value="1"/>
</dbReference>
<protein>
    <recommendedName>
        <fullName evidence="5">Diguanylate cyclase</fullName>
    </recommendedName>
</protein>
<dbReference type="Proteomes" id="UP000177701">
    <property type="component" value="Unassembled WGS sequence"/>
</dbReference>
<dbReference type="SMART" id="SM00065">
    <property type="entry name" value="GAF"/>
    <property type="match status" value="1"/>
</dbReference>
<proteinExistence type="predicted"/>
<dbReference type="InterPro" id="IPR003018">
    <property type="entry name" value="GAF"/>
</dbReference>
<dbReference type="PANTHER" id="PTHR46663">
    <property type="entry name" value="DIGUANYLATE CYCLASE DGCT-RELATED"/>
    <property type="match status" value="1"/>
</dbReference>
<reference evidence="3 4" key="1">
    <citation type="journal article" date="2016" name="Nat. Commun.">
        <title>Thousands of microbial genomes shed light on interconnected biogeochemical processes in an aquifer system.</title>
        <authorList>
            <person name="Anantharaman K."/>
            <person name="Brown C.T."/>
            <person name="Hug L.A."/>
            <person name="Sharon I."/>
            <person name="Castelle C.J."/>
            <person name="Probst A.J."/>
            <person name="Thomas B.C."/>
            <person name="Singh A."/>
            <person name="Wilkins M.J."/>
            <person name="Karaoz U."/>
            <person name="Brodie E.L."/>
            <person name="Williams K.H."/>
            <person name="Hubbard S.S."/>
            <person name="Banfield J.F."/>
        </authorList>
    </citation>
    <scope>NUCLEOTIDE SEQUENCE [LARGE SCALE GENOMIC DNA]</scope>
</reference>
<dbReference type="InterPro" id="IPR043128">
    <property type="entry name" value="Rev_trsase/Diguanyl_cyclase"/>
</dbReference>
<evidence type="ECO:0000313" key="3">
    <source>
        <dbReference type="EMBL" id="OGD13975.1"/>
    </source>
</evidence>
<dbReference type="InterPro" id="IPR000014">
    <property type="entry name" value="PAS"/>
</dbReference>
<dbReference type="Gene3D" id="3.30.450.20">
    <property type="entry name" value="PAS domain"/>
    <property type="match status" value="1"/>
</dbReference>
<evidence type="ECO:0000259" key="1">
    <source>
        <dbReference type="PROSITE" id="PS50112"/>
    </source>
</evidence>
<dbReference type="CDD" id="cd00130">
    <property type="entry name" value="PAS"/>
    <property type="match status" value="1"/>
</dbReference>
<dbReference type="Pfam" id="PF13426">
    <property type="entry name" value="PAS_9"/>
    <property type="match status" value="1"/>
</dbReference>
<feature type="domain" description="PAS" evidence="1">
    <location>
        <begin position="77"/>
        <end position="122"/>
    </location>
</feature>
<dbReference type="SUPFAM" id="SSF55073">
    <property type="entry name" value="Nucleotide cyclase"/>
    <property type="match status" value="1"/>
</dbReference>
<dbReference type="InterPro" id="IPR000160">
    <property type="entry name" value="GGDEF_dom"/>
</dbReference>
<gene>
    <name evidence="3" type="ORF">A2V47_07100</name>
</gene>
<dbReference type="InterPro" id="IPR029787">
    <property type="entry name" value="Nucleotide_cyclase"/>
</dbReference>
<dbReference type="SUPFAM" id="SSF55785">
    <property type="entry name" value="PYP-like sensor domain (PAS domain)"/>
    <property type="match status" value="1"/>
</dbReference>
<dbReference type="AlphaFoldDB" id="A0A1F5A5Y7"/>
<name>A0A1F5A5Y7_9BACT</name>
<comment type="caution">
    <text evidence="3">The sequence shown here is derived from an EMBL/GenBank/DDBJ whole genome shotgun (WGS) entry which is preliminary data.</text>
</comment>
<dbReference type="FunFam" id="3.30.70.270:FF:000001">
    <property type="entry name" value="Diguanylate cyclase domain protein"/>
    <property type="match status" value="1"/>
</dbReference>
<dbReference type="EMBL" id="MEYH01000095">
    <property type="protein sequence ID" value="OGD13975.1"/>
    <property type="molecule type" value="Genomic_DNA"/>
</dbReference>